<gene>
    <name evidence="4" type="ORF">SAMN05661096_02295</name>
</gene>
<dbReference type="AlphaFoldDB" id="A0A1X7K3B9"/>
<keyword evidence="5" id="KW-1185">Reference proteome</keyword>
<keyword evidence="2" id="KW-0472">Membrane</keyword>
<dbReference type="STRING" id="1028.SAMN05661096_02295"/>
<evidence type="ECO:0000313" key="4">
    <source>
        <dbReference type="EMBL" id="SMG35092.1"/>
    </source>
</evidence>
<sequence length="847" mass="96306">MKISLKIYVILSSLSIIFSFNECLGQVADQIHKPIPLNRVLDSLEQAFDVKFSYVDDHIGDLYLEKYPSCEKLEICITEIEQNFDLKFEILNERFITILKIDSNLQTFCGILFDAETKQMLEGATVMIKGGIAISDEYGKFLIKDAGFGDSIVVQYLGYQSKKIAVQQLQTGDCAKIGLTPLITMLKEVTVQNFLIKGIDKKADGSLSIDLQETEILPGLTEPDILHTVQKLPGIHSINEKVSDINVRGGTNDQNLILWESIKMYKTGHFFGLISAFNPYLIQKVRLIKNGSSAKYSEGISSIIDLKTFDKVDKEFEAGAGINMLNADAYLKIPISDKIGLHFSARRSFAEVVNSPTFSNYFERAFRDSEVSKFVSGTDTLATNKNFYFYDYSGKLLYDISRRDKLRISYINIFNQIGYEESESSSVRQESKNSELQQSNRGATVKYERVWSDFVTSSSSLAVSSYNLVSTNFDIPNNQRFLQENQVLDVSVKSSLDMRLSDHFKLQTGYQFNEIGVSNLDDLNNPNFRKFTKEVLNIHGQFTEIAYNSSSGQTLSRFGLRVNYFEKFNKFRFEPRFALNQLITDHITIELLGEAKSQVTTQIIDFQTDFLGVEKRRWVLVNEDDIPIVTSGQVSLGAHYKKNNILLSVEGYLKQVDGIITSSQGFQNQLEFVRSSGSYISRGIDILLNHRIEGLNYWISYSYSKNIYDFKSLRPSQFPNNLDIRHASTLGVSYSMNKLDFSFGLNYQSGRPITEPENLSPISDGSINYQTPNSSRLGHYLRPDLSAKYHFMMGDKIRTQVGFALWNFTDQTNVVNQYYIINKSEEIQKVKEKGLGLTPNLMFRITL</sequence>
<dbReference type="SUPFAM" id="SSF49464">
    <property type="entry name" value="Carboxypeptidase regulatory domain-like"/>
    <property type="match status" value="1"/>
</dbReference>
<accession>A0A1X7K3B9</accession>
<dbReference type="InterPro" id="IPR037066">
    <property type="entry name" value="Plug_dom_sf"/>
</dbReference>
<dbReference type="InterPro" id="IPR008969">
    <property type="entry name" value="CarboxyPept-like_regulatory"/>
</dbReference>
<keyword evidence="3" id="KW-0998">Cell outer membrane</keyword>
<dbReference type="EMBL" id="FXAW01000004">
    <property type="protein sequence ID" value="SMG35092.1"/>
    <property type="molecule type" value="Genomic_DNA"/>
</dbReference>
<dbReference type="Gene3D" id="2.170.130.10">
    <property type="entry name" value="TonB-dependent receptor, plug domain"/>
    <property type="match status" value="1"/>
</dbReference>
<comment type="subcellular location">
    <subcellularLocation>
        <location evidence="1">Cell outer membrane</location>
    </subcellularLocation>
</comment>
<dbReference type="OrthoDB" id="9803050at2"/>
<reference evidence="5" key="1">
    <citation type="submission" date="2017-04" db="EMBL/GenBank/DDBJ databases">
        <authorList>
            <person name="Varghese N."/>
            <person name="Submissions S."/>
        </authorList>
    </citation>
    <scope>NUCLEOTIDE SEQUENCE [LARGE SCALE GENOMIC DNA]</scope>
    <source>
        <strain evidence="5">DSM 4125</strain>
    </source>
</reference>
<evidence type="ECO:0000256" key="1">
    <source>
        <dbReference type="ARBA" id="ARBA00004442"/>
    </source>
</evidence>
<keyword evidence="4" id="KW-0675">Receptor</keyword>
<dbReference type="RefSeq" id="WP_085517262.1">
    <property type="nucleotide sequence ID" value="NZ_FXAW01000004.1"/>
</dbReference>
<dbReference type="Pfam" id="PF13715">
    <property type="entry name" value="CarbopepD_reg_2"/>
    <property type="match status" value="1"/>
</dbReference>
<proteinExistence type="predicted"/>
<dbReference type="SUPFAM" id="SSF56935">
    <property type="entry name" value="Porins"/>
    <property type="match status" value="1"/>
</dbReference>
<dbReference type="GO" id="GO:0009279">
    <property type="term" value="C:cell outer membrane"/>
    <property type="evidence" value="ECO:0007669"/>
    <property type="project" value="UniProtKB-SubCell"/>
</dbReference>
<name>A0A1X7K3B9_9BACT</name>
<evidence type="ECO:0000313" key="5">
    <source>
        <dbReference type="Proteomes" id="UP000193804"/>
    </source>
</evidence>
<organism evidence="4 5">
    <name type="scientific">Marivirga sericea</name>
    <dbReference type="NCBI Taxonomy" id="1028"/>
    <lineage>
        <taxon>Bacteria</taxon>
        <taxon>Pseudomonadati</taxon>
        <taxon>Bacteroidota</taxon>
        <taxon>Cytophagia</taxon>
        <taxon>Cytophagales</taxon>
        <taxon>Marivirgaceae</taxon>
        <taxon>Marivirga</taxon>
    </lineage>
</organism>
<evidence type="ECO:0000256" key="3">
    <source>
        <dbReference type="ARBA" id="ARBA00023237"/>
    </source>
</evidence>
<protein>
    <submittedName>
        <fullName evidence="4">TonB-dependent Receptor Plug Domain</fullName>
    </submittedName>
</protein>
<evidence type="ECO:0000256" key="2">
    <source>
        <dbReference type="ARBA" id="ARBA00023136"/>
    </source>
</evidence>
<dbReference type="Proteomes" id="UP000193804">
    <property type="component" value="Unassembled WGS sequence"/>
</dbReference>
<dbReference type="Gene3D" id="2.40.170.20">
    <property type="entry name" value="TonB-dependent receptor, beta-barrel domain"/>
    <property type="match status" value="1"/>
</dbReference>
<dbReference type="InterPro" id="IPR036942">
    <property type="entry name" value="Beta-barrel_TonB_sf"/>
</dbReference>